<accession>W0RSN9</accession>
<dbReference type="Pfam" id="PF04055">
    <property type="entry name" value="Radical_SAM"/>
    <property type="match status" value="1"/>
</dbReference>
<dbReference type="InParanoid" id="W0RSN9"/>
<dbReference type="Pfam" id="PF13282">
    <property type="entry name" value="DUF4070"/>
    <property type="match status" value="1"/>
</dbReference>
<dbReference type="Gene3D" id="3.80.30.20">
    <property type="entry name" value="tm_1862 like domain"/>
    <property type="match status" value="1"/>
</dbReference>
<keyword evidence="8" id="KW-1185">Reference proteome</keyword>
<dbReference type="eggNOG" id="COG1032">
    <property type="taxonomic scope" value="Bacteria"/>
</dbReference>
<evidence type="ECO:0000259" key="6">
    <source>
        <dbReference type="PROSITE" id="PS51918"/>
    </source>
</evidence>
<dbReference type="PANTHER" id="PTHR43409:SF3">
    <property type="entry name" value="HYPOTHETICAL METHYLTRANSFERASE"/>
    <property type="match status" value="1"/>
</dbReference>
<dbReference type="EMBL" id="CP007130">
    <property type="protein sequence ID" value="AHG93686.1"/>
    <property type="molecule type" value="Genomic_DNA"/>
</dbReference>
<protein>
    <recommendedName>
        <fullName evidence="6">Radical SAM core domain-containing protein</fullName>
    </recommendedName>
</protein>
<evidence type="ECO:0000256" key="5">
    <source>
        <dbReference type="ARBA" id="ARBA00023014"/>
    </source>
</evidence>
<dbReference type="InterPro" id="IPR034466">
    <property type="entry name" value="Methyltransferase_Class_B"/>
</dbReference>
<dbReference type="HOGENOM" id="CLU_021572_5_0_0"/>
<dbReference type="InterPro" id="IPR023404">
    <property type="entry name" value="rSAM_horseshoe"/>
</dbReference>
<dbReference type="SFLD" id="SFLDG01123">
    <property type="entry name" value="methyltransferase_(Class_B)"/>
    <property type="match status" value="1"/>
</dbReference>
<evidence type="ECO:0000313" key="7">
    <source>
        <dbReference type="EMBL" id="AHG93686.1"/>
    </source>
</evidence>
<dbReference type="OrthoDB" id="9801424at2"/>
<organism evidence="7 8">
    <name type="scientific">Gemmatirosa kalamazoonensis</name>
    <dbReference type="NCBI Taxonomy" id="861299"/>
    <lineage>
        <taxon>Bacteria</taxon>
        <taxon>Pseudomonadati</taxon>
        <taxon>Gemmatimonadota</taxon>
        <taxon>Gemmatimonadia</taxon>
        <taxon>Gemmatimonadales</taxon>
        <taxon>Gemmatimonadaceae</taxon>
        <taxon>Gemmatirosa</taxon>
    </lineage>
</organism>
<dbReference type="InterPro" id="IPR051198">
    <property type="entry name" value="BchE-like"/>
</dbReference>
<dbReference type="PROSITE" id="PS51918">
    <property type="entry name" value="RADICAL_SAM"/>
    <property type="match status" value="1"/>
</dbReference>
<dbReference type="InterPro" id="IPR006638">
    <property type="entry name" value="Elp3/MiaA/NifB-like_rSAM"/>
</dbReference>
<keyword evidence="4" id="KW-0408">Iron</keyword>
<dbReference type="GO" id="GO:0005829">
    <property type="term" value="C:cytosol"/>
    <property type="evidence" value="ECO:0007669"/>
    <property type="project" value="TreeGrafter"/>
</dbReference>
<keyword evidence="3" id="KW-0479">Metal-binding</keyword>
<dbReference type="GO" id="GO:0003824">
    <property type="term" value="F:catalytic activity"/>
    <property type="evidence" value="ECO:0007669"/>
    <property type="project" value="InterPro"/>
</dbReference>
<evidence type="ECO:0000256" key="2">
    <source>
        <dbReference type="ARBA" id="ARBA00022691"/>
    </source>
</evidence>
<geneLocation type="plasmid" evidence="7 8">
    <name>2</name>
</geneLocation>
<dbReference type="PANTHER" id="PTHR43409">
    <property type="entry name" value="ANAEROBIC MAGNESIUM-PROTOPORPHYRIN IX MONOMETHYL ESTER CYCLASE-RELATED"/>
    <property type="match status" value="1"/>
</dbReference>
<comment type="cofactor">
    <cofactor evidence="1">
        <name>[4Fe-4S] cluster</name>
        <dbReference type="ChEBI" id="CHEBI:49883"/>
    </cofactor>
</comment>
<evidence type="ECO:0000256" key="1">
    <source>
        <dbReference type="ARBA" id="ARBA00001966"/>
    </source>
</evidence>
<dbReference type="SFLD" id="SFLDS00029">
    <property type="entry name" value="Radical_SAM"/>
    <property type="match status" value="1"/>
</dbReference>
<dbReference type="RefSeq" id="WP_158509003.1">
    <property type="nucleotide sequence ID" value="NZ_CP007130.1"/>
</dbReference>
<evidence type="ECO:0000313" key="8">
    <source>
        <dbReference type="Proteomes" id="UP000019151"/>
    </source>
</evidence>
<keyword evidence="2" id="KW-0949">S-adenosyl-L-methionine</keyword>
<gene>
    <name evidence="7" type="ORF">J421_6151</name>
</gene>
<keyword evidence="7" id="KW-0614">Plasmid</keyword>
<name>W0RSN9_9BACT</name>
<keyword evidence="5" id="KW-0411">Iron-sulfur</keyword>
<reference evidence="7 8" key="1">
    <citation type="journal article" date="2014" name="Genome Announc.">
        <title>Genome Sequence and Methylome of Soil Bacterium Gemmatirosa kalamazoonensis KBS708T, a Member of the Rarely Cultivated Gemmatimonadetes Phylum.</title>
        <authorList>
            <person name="Debruyn J.M."/>
            <person name="Radosevich M."/>
            <person name="Wommack K.E."/>
            <person name="Polson S.W."/>
            <person name="Hauser L.J."/>
            <person name="Fawaz M.N."/>
            <person name="Korlach J."/>
            <person name="Tsai Y.C."/>
        </authorList>
    </citation>
    <scope>NUCLEOTIDE SEQUENCE [LARGE SCALE GENOMIC DNA]</scope>
    <source>
        <strain evidence="7 8">KBS708</strain>
        <plasmid evidence="8">Plasmid 2</plasmid>
    </source>
</reference>
<dbReference type="PATRIC" id="fig|861299.3.peg.6208"/>
<dbReference type="Proteomes" id="UP000019151">
    <property type="component" value="Plasmid 2"/>
</dbReference>
<dbReference type="GO" id="GO:0046872">
    <property type="term" value="F:metal ion binding"/>
    <property type="evidence" value="ECO:0007669"/>
    <property type="project" value="UniProtKB-KW"/>
</dbReference>
<dbReference type="SFLD" id="SFLDG01082">
    <property type="entry name" value="B12-binding_domain_containing"/>
    <property type="match status" value="1"/>
</dbReference>
<dbReference type="GO" id="GO:0051539">
    <property type="term" value="F:4 iron, 4 sulfur cluster binding"/>
    <property type="evidence" value="ECO:0007669"/>
    <property type="project" value="UniProtKB-KW"/>
</dbReference>
<evidence type="ECO:0000256" key="4">
    <source>
        <dbReference type="ARBA" id="ARBA00023004"/>
    </source>
</evidence>
<dbReference type="AlphaFoldDB" id="W0RSN9"/>
<proteinExistence type="predicted"/>
<dbReference type="SUPFAM" id="SSF102114">
    <property type="entry name" value="Radical SAM enzymes"/>
    <property type="match status" value="1"/>
</dbReference>
<evidence type="ECO:0000256" key="3">
    <source>
        <dbReference type="ARBA" id="ARBA00022723"/>
    </source>
</evidence>
<sequence>MRDLPLLTDAASASTPAASPADHPTLEGRRRGLLLYPEFPSSSFWSYRSIMPMVGAKAAFPPLGLLTFAALMPESWSFELIDLNVRRPPDAELRARIAGADAVFVSAMSVQKRSLLRVLEGAGRGLDTPWVLGGPYASSFRDEILDPHTASDEVLHRGLDLLVWGEGGQWTATIDRVLRSAEGCRHSDGRPTLLIPAAIAAQEPGSRKMLNDRSIFRELDTTPPPRWDLIDVRDYRAMMVQTTVGCRFRCDFCDIIQFNGGFTRPKTLASVRQELSALHALGYRGGIFTVDDNFVGNPDAITAILHEMIAFQREHGYPFSFYTQASLDLGSPKLAHLLPLMRQAGFEQVFLGIENPDPAALNAMNKKQNVKADIPGTVAAIQGAGIEVMAGFIFGGDADTPATADRIAAFAERAAIPTAMAGMLTPIPHTPLTERLRAEGRLLPSEFSSSNVTDEVQFVPHGMTVAEMRSGYDAMLRRLFAPGATHRRSAALLERLQPHVFHARHGRRADLRAALRSLWRQGVASASRPAYVRLLWTAARLDRNRFLGAGRAAREIQRRLHAHDRGRAIAPEREAAELLALVDHACDAMVRAGSERALDDVAGWAAGLRERITGGRVTPDDLRSLSHWGLEYFALQRKLHRFPGAYVEKAFNLAIKGLHYETVMRGIASSA</sequence>
<dbReference type="InterPro" id="IPR007197">
    <property type="entry name" value="rSAM"/>
</dbReference>
<feature type="domain" description="Radical SAM core" evidence="6">
    <location>
        <begin position="232"/>
        <end position="473"/>
    </location>
</feature>
<dbReference type="CDD" id="cd01335">
    <property type="entry name" value="Radical_SAM"/>
    <property type="match status" value="1"/>
</dbReference>
<dbReference type="InterPro" id="IPR058240">
    <property type="entry name" value="rSAM_sf"/>
</dbReference>
<dbReference type="KEGG" id="gba:J421_6151"/>
<dbReference type="InterPro" id="IPR025274">
    <property type="entry name" value="DUF4070"/>
</dbReference>
<dbReference type="SMART" id="SM00729">
    <property type="entry name" value="Elp3"/>
    <property type="match status" value="1"/>
</dbReference>